<accession>A0A8S1Y1U5</accession>
<reference evidence="2" key="1">
    <citation type="submission" date="2021-01" db="EMBL/GenBank/DDBJ databases">
        <authorList>
            <consortium name="Genoscope - CEA"/>
            <person name="William W."/>
        </authorList>
    </citation>
    <scope>NUCLEOTIDE SEQUENCE</scope>
</reference>
<evidence type="ECO:0000313" key="2">
    <source>
        <dbReference type="EMBL" id="CAD8207766.1"/>
    </source>
</evidence>
<dbReference type="AlphaFoldDB" id="A0A8S1Y1U5"/>
<dbReference type="InterPro" id="IPR003123">
    <property type="entry name" value="VPS9"/>
</dbReference>
<evidence type="ECO:0000259" key="1">
    <source>
        <dbReference type="PROSITE" id="PS51205"/>
    </source>
</evidence>
<dbReference type="PANTHER" id="PTHR24170:SF3">
    <property type="entry name" value="CHROMOSOME UNDETERMINED SCAFFOLD_166, WHOLE GENOME SHOTGUN SEQUENCE"/>
    <property type="match status" value="1"/>
</dbReference>
<sequence>MGNVCLSESEEAWEWKHEISELCRNYSLFLWSQLIQFQIRNIEAVREIQLRDIYLMNALFLNNKIEYSESEHATISQKNMKKFIRRSGLSEQQLDQNDVSFSGSLLSDTQSYVYHEKACQVSEVNIRSMDYFAHFTDIIKYQIKTNEIGHLIRFFKQSYQIDETYLDSFKAFVDFLYQSVVSYYKILNFKQELPRYSGLINKDTLINFITNCLLQDRELYDKIFNKISEELQDKCYITKRMMIENQNQSTREMGISREFQFLDEHQPYLQAIRILQKVQQKSGPASKVKVILKMSQVITLCMSKGRGKSLLIATDDMLPVLRYVIIKSQIYDIHVHIFILQNLLTQNVLSSNLGFFITSLQASIEQ</sequence>
<dbReference type="InterPro" id="IPR051248">
    <property type="entry name" value="UPF0507/Ank_repeat_27"/>
</dbReference>
<gene>
    <name evidence="2" type="ORF">POCTA_138.1.T1420024</name>
</gene>
<evidence type="ECO:0000313" key="3">
    <source>
        <dbReference type="Proteomes" id="UP000683925"/>
    </source>
</evidence>
<dbReference type="EMBL" id="CAJJDP010000143">
    <property type="protein sequence ID" value="CAD8207766.1"/>
    <property type="molecule type" value="Genomic_DNA"/>
</dbReference>
<dbReference type="PROSITE" id="PS51205">
    <property type="entry name" value="VPS9"/>
    <property type="match status" value="1"/>
</dbReference>
<name>A0A8S1Y1U5_PAROT</name>
<dbReference type="Pfam" id="PF02204">
    <property type="entry name" value="VPS9"/>
    <property type="match status" value="1"/>
</dbReference>
<proteinExistence type="predicted"/>
<comment type="caution">
    <text evidence="2">The sequence shown here is derived from an EMBL/GenBank/DDBJ whole genome shotgun (WGS) entry which is preliminary data.</text>
</comment>
<dbReference type="PANTHER" id="PTHR24170">
    <property type="entry name" value="ANKYRIN REPEAT DOMAIN-CONTAINING PROTEIN 27"/>
    <property type="match status" value="1"/>
</dbReference>
<keyword evidence="3" id="KW-1185">Reference proteome</keyword>
<dbReference type="OrthoDB" id="313567at2759"/>
<protein>
    <recommendedName>
        <fullName evidence="1">VPS9 domain-containing protein</fullName>
    </recommendedName>
</protein>
<feature type="domain" description="VPS9" evidence="1">
    <location>
        <begin position="230"/>
        <end position="366"/>
    </location>
</feature>
<organism evidence="2 3">
    <name type="scientific">Paramecium octaurelia</name>
    <dbReference type="NCBI Taxonomy" id="43137"/>
    <lineage>
        <taxon>Eukaryota</taxon>
        <taxon>Sar</taxon>
        <taxon>Alveolata</taxon>
        <taxon>Ciliophora</taxon>
        <taxon>Intramacronucleata</taxon>
        <taxon>Oligohymenophorea</taxon>
        <taxon>Peniculida</taxon>
        <taxon>Parameciidae</taxon>
        <taxon>Paramecium</taxon>
    </lineage>
</organism>
<dbReference type="OMA" id="QVITLCM"/>
<dbReference type="Proteomes" id="UP000683925">
    <property type="component" value="Unassembled WGS sequence"/>
</dbReference>